<dbReference type="AlphaFoldDB" id="A0A5J5ENS1"/>
<organism evidence="2 3">
    <name type="scientific">Sphaerosporella brunnea</name>
    <dbReference type="NCBI Taxonomy" id="1250544"/>
    <lineage>
        <taxon>Eukaryota</taxon>
        <taxon>Fungi</taxon>
        <taxon>Dikarya</taxon>
        <taxon>Ascomycota</taxon>
        <taxon>Pezizomycotina</taxon>
        <taxon>Pezizomycetes</taxon>
        <taxon>Pezizales</taxon>
        <taxon>Pyronemataceae</taxon>
        <taxon>Sphaerosporella</taxon>
    </lineage>
</organism>
<feature type="compositionally biased region" description="Basic residues" evidence="1">
    <location>
        <begin position="110"/>
        <end position="120"/>
    </location>
</feature>
<feature type="compositionally biased region" description="Basic residues" evidence="1">
    <location>
        <begin position="288"/>
        <end position="297"/>
    </location>
</feature>
<dbReference type="InParanoid" id="A0A5J5ENS1"/>
<evidence type="ECO:0000313" key="3">
    <source>
        <dbReference type="Proteomes" id="UP000326924"/>
    </source>
</evidence>
<accession>A0A5J5ENS1</accession>
<reference evidence="2 3" key="1">
    <citation type="submission" date="2019-09" db="EMBL/GenBank/DDBJ databases">
        <title>Draft genome of the ectomycorrhizal ascomycete Sphaerosporella brunnea.</title>
        <authorList>
            <consortium name="DOE Joint Genome Institute"/>
            <person name="Benucci G.M."/>
            <person name="Marozzi G."/>
            <person name="Antonielli L."/>
            <person name="Sanchez S."/>
            <person name="Marco P."/>
            <person name="Wang X."/>
            <person name="Falini L.B."/>
            <person name="Barry K."/>
            <person name="Haridas S."/>
            <person name="Lipzen A."/>
            <person name="Labutti K."/>
            <person name="Grigoriev I.V."/>
            <person name="Murat C."/>
            <person name="Martin F."/>
            <person name="Albertini E."/>
            <person name="Donnini D."/>
            <person name="Bonito G."/>
        </authorList>
    </citation>
    <scope>NUCLEOTIDE SEQUENCE [LARGE SCALE GENOMIC DNA]</scope>
    <source>
        <strain evidence="2 3">Sb_GMNB300</strain>
    </source>
</reference>
<feature type="compositionally biased region" description="Basic and acidic residues" evidence="1">
    <location>
        <begin position="100"/>
        <end position="109"/>
    </location>
</feature>
<feature type="compositionally biased region" description="Basic and acidic residues" evidence="1">
    <location>
        <begin position="255"/>
        <end position="273"/>
    </location>
</feature>
<keyword evidence="3" id="KW-1185">Reference proteome</keyword>
<feature type="compositionally biased region" description="Basic and acidic residues" evidence="1">
    <location>
        <begin position="187"/>
        <end position="205"/>
    </location>
</feature>
<dbReference type="Proteomes" id="UP000326924">
    <property type="component" value="Unassembled WGS sequence"/>
</dbReference>
<feature type="compositionally biased region" description="Basic residues" evidence="1">
    <location>
        <begin position="244"/>
        <end position="254"/>
    </location>
</feature>
<feature type="region of interest" description="Disordered" evidence="1">
    <location>
        <begin position="1"/>
        <end position="25"/>
    </location>
</feature>
<evidence type="ECO:0000256" key="1">
    <source>
        <dbReference type="SAM" id="MobiDB-lite"/>
    </source>
</evidence>
<name>A0A5J5ENS1_9PEZI</name>
<dbReference type="EMBL" id="VXIS01000195">
    <property type="protein sequence ID" value="KAA8897629.1"/>
    <property type="molecule type" value="Genomic_DNA"/>
</dbReference>
<protein>
    <submittedName>
        <fullName evidence="2">Uncharacterized protein</fullName>
    </submittedName>
</protein>
<feature type="compositionally biased region" description="Polar residues" evidence="1">
    <location>
        <begin position="58"/>
        <end position="67"/>
    </location>
</feature>
<sequence>MNRRPKLNANGQASFRSKAIHPRVSRRLQIQAQPELLTILPSQHTHTHTNPNPAHPTSSYINIQASFTMPRKKPAPTADGDIADAPKKEKKPRARKPPTKKPDAKDPSTKKPRAPRKKKCDKLAERDNNAGEPSCNVEGNPEDEAPGDGNDGKAKKSINRVKSGRITKSAKDNSTKKPRAPRKKKSDKLAERDENAGEPSCKFEENSDDDDESLLSGDDKKGKKPMNRVRSGRIAKSAKDNSTKKPRAPRKKKSDKLAERDENAGEPSCKFEENSDDESLLSGDDRKGKKPMNRRIAKSTPMIRESKFAPRVAKLSTSISALAVTGASSLIHIGRATLFKLVDDIPDDEEDCDPWLLTDKELDARIALIEEALRLHDQVEIEGFKPVKKDDGLSEYEDDDEQEFMVGMVEDEEEISEEE</sequence>
<feature type="compositionally biased region" description="Basic residues" evidence="1">
    <location>
        <begin position="176"/>
        <end position="186"/>
    </location>
</feature>
<feature type="region of interest" description="Disordered" evidence="1">
    <location>
        <begin position="38"/>
        <end position="298"/>
    </location>
</feature>
<comment type="caution">
    <text evidence="2">The sequence shown here is derived from an EMBL/GenBank/DDBJ whole genome shotgun (WGS) entry which is preliminary data.</text>
</comment>
<evidence type="ECO:0000313" key="2">
    <source>
        <dbReference type="EMBL" id="KAA8897629.1"/>
    </source>
</evidence>
<feature type="compositionally biased region" description="Basic residues" evidence="1">
    <location>
        <begin position="88"/>
        <end position="99"/>
    </location>
</feature>
<gene>
    <name evidence="2" type="ORF">FN846DRAFT_992271</name>
</gene>
<feature type="compositionally biased region" description="Low complexity" evidence="1">
    <location>
        <begin position="48"/>
        <end position="57"/>
    </location>
</feature>
<feature type="compositionally biased region" description="Basic residues" evidence="1">
    <location>
        <begin position="222"/>
        <end position="233"/>
    </location>
</feature>
<feature type="compositionally biased region" description="Basic residues" evidence="1">
    <location>
        <begin position="155"/>
        <end position="165"/>
    </location>
</feature>
<proteinExistence type="predicted"/>